<dbReference type="EMBL" id="CAJNNV010001901">
    <property type="protein sequence ID" value="CAE8586067.1"/>
    <property type="molecule type" value="Genomic_DNA"/>
</dbReference>
<accession>A0A813DGY7</accession>
<evidence type="ECO:0000313" key="4">
    <source>
        <dbReference type="Proteomes" id="UP000654075"/>
    </source>
</evidence>
<dbReference type="PROSITE" id="PS00018">
    <property type="entry name" value="EF_HAND_1"/>
    <property type="match status" value="1"/>
</dbReference>
<evidence type="ECO:0000256" key="1">
    <source>
        <dbReference type="ARBA" id="ARBA00022837"/>
    </source>
</evidence>
<dbReference type="InterPro" id="IPR002048">
    <property type="entry name" value="EF_hand_dom"/>
</dbReference>
<evidence type="ECO:0000313" key="3">
    <source>
        <dbReference type="EMBL" id="CAE8586067.1"/>
    </source>
</evidence>
<sequence length="207" mass="22451">ILSDCAALVRGDETVSCEELTQGKRSGRLEGMMEELFRLHDLNSNGTLEEVELVKLNEKITILHCGANADLSHARTRFSGIFRAELDADGQPVSYGRFRRYMFRMLDAVDQDEPTQAMILDQFIAEADLAIAHFHGSLKVRPGFLAALPISPMPMVLEVPRGRSASLLPFPLSQPLSLPVKGASRMASLAGSAVSLRPYLGGGRGGG</sequence>
<dbReference type="GO" id="GO:0005509">
    <property type="term" value="F:calcium ion binding"/>
    <property type="evidence" value="ECO:0007669"/>
    <property type="project" value="InterPro"/>
</dbReference>
<reference evidence="3" key="1">
    <citation type="submission" date="2021-02" db="EMBL/GenBank/DDBJ databases">
        <authorList>
            <person name="Dougan E. K."/>
            <person name="Rhodes N."/>
            <person name="Thang M."/>
            <person name="Chan C."/>
        </authorList>
    </citation>
    <scope>NUCLEOTIDE SEQUENCE</scope>
</reference>
<evidence type="ECO:0000259" key="2">
    <source>
        <dbReference type="PROSITE" id="PS50222"/>
    </source>
</evidence>
<dbReference type="Proteomes" id="UP000654075">
    <property type="component" value="Unassembled WGS sequence"/>
</dbReference>
<comment type="caution">
    <text evidence="3">The sequence shown here is derived from an EMBL/GenBank/DDBJ whole genome shotgun (WGS) entry which is preliminary data.</text>
</comment>
<dbReference type="InterPro" id="IPR018247">
    <property type="entry name" value="EF_Hand_1_Ca_BS"/>
</dbReference>
<organism evidence="3 4">
    <name type="scientific">Polarella glacialis</name>
    <name type="common">Dinoflagellate</name>
    <dbReference type="NCBI Taxonomy" id="89957"/>
    <lineage>
        <taxon>Eukaryota</taxon>
        <taxon>Sar</taxon>
        <taxon>Alveolata</taxon>
        <taxon>Dinophyceae</taxon>
        <taxon>Suessiales</taxon>
        <taxon>Suessiaceae</taxon>
        <taxon>Polarella</taxon>
    </lineage>
</organism>
<dbReference type="InterPro" id="IPR011992">
    <property type="entry name" value="EF-hand-dom_pair"/>
</dbReference>
<keyword evidence="1" id="KW-0106">Calcium</keyword>
<gene>
    <name evidence="3" type="ORF">PGLA1383_LOCUS4964</name>
</gene>
<proteinExistence type="predicted"/>
<feature type="domain" description="EF-hand" evidence="2">
    <location>
        <begin position="28"/>
        <end position="63"/>
    </location>
</feature>
<protein>
    <recommendedName>
        <fullName evidence="2">EF-hand domain-containing protein</fullName>
    </recommendedName>
</protein>
<dbReference type="AlphaFoldDB" id="A0A813DGY7"/>
<dbReference type="PROSITE" id="PS50222">
    <property type="entry name" value="EF_HAND_2"/>
    <property type="match status" value="1"/>
</dbReference>
<feature type="non-terminal residue" evidence="3">
    <location>
        <position position="1"/>
    </location>
</feature>
<dbReference type="SUPFAM" id="SSF47473">
    <property type="entry name" value="EF-hand"/>
    <property type="match status" value="1"/>
</dbReference>
<name>A0A813DGY7_POLGL</name>
<keyword evidence="4" id="KW-1185">Reference proteome</keyword>